<protein>
    <submittedName>
        <fullName evidence="1">Uncharacterized protein</fullName>
    </submittedName>
</protein>
<accession>A0A451AS52</accession>
<proteinExistence type="predicted"/>
<organism evidence="1">
    <name type="scientific">Candidatus Kentrum sp. UNK</name>
    <dbReference type="NCBI Taxonomy" id="2126344"/>
    <lineage>
        <taxon>Bacteria</taxon>
        <taxon>Pseudomonadati</taxon>
        <taxon>Pseudomonadota</taxon>
        <taxon>Gammaproteobacteria</taxon>
        <taxon>Candidatus Kentrum</taxon>
    </lineage>
</organism>
<evidence type="ECO:0000313" key="1">
    <source>
        <dbReference type="EMBL" id="VFK68879.1"/>
    </source>
</evidence>
<dbReference type="AlphaFoldDB" id="A0A451AS52"/>
<dbReference type="EMBL" id="CAADGD010000007">
    <property type="protein sequence ID" value="VFK68879.1"/>
    <property type="molecule type" value="Genomic_DNA"/>
</dbReference>
<name>A0A451AS52_9GAMM</name>
<sequence>MKKCRFSDFLSLVAELPQWMNLFFVFPAQLHECAATQNQSPLTKHQFHFTNTESCFVDSRQSSTNNFPICNLIKTGMLFPVLN</sequence>
<reference evidence="1" key="1">
    <citation type="submission" date="2019-02" db="EMBL/GenBank/DDBJ databases">
        <authorList>
            <person name="Gruber-Vodicka R. H."/>
            <person name="Seah K. B. B."/>
        </authorList>
    </citation>
    <scope>NUCLEOTIDE SEQUENCE</scope>
    <source>
        <strain evidence="1">BECK_BY19</strain>
    </source>
</reference>
<gene>
    <name evidence="1" type="ORF">BECKUNK1418H_GA0071006_100726</name>
</gene>